<dbReference type="InterPro" id="IPR002933">
    <property type="entry name" value="Peptidase_M20"/>
</dbReference>
<evidence type="ECO:0000256" key="3">
    <source>
        <dbReference type="ARBA" id="ARBA00022723"/>
    </source>
</evidence>
<dbReference type="InterPro" id="IPR051458">
    <property type="entry name" value="Cyt/Met_Dipeptidase"/>
</dbReference>
<dbReference type="Gene3D" id="3.30.70.360">
    <property type="match status" value="1"/>
</dbReference>
<proteinExistence type="inferred from homology"/>
<reference evidence="6" key="1">
    <citation type="journal article" date="2021" name="Nat. Commun.">
        <title>Genetic determinants of endophytism in the Arabidopsis root mycobiome.</title>
        <authorList>
            <person name="Mesny F."/>
            <person name="Miyauchi S."/>
            <person name="Thiergart T."/>
            <person name="Pickel B."/>
            <person name="Atanasova L."/>
            <person name="Karlsson M."/>
            <person name="Huettel B."/>
            <person name="Barry K.W."/>
            <person name="Haridas S."/>
            <person name="Chen C."/>
            <person name="Bauer D."/>
            <person name="Andreopoulos W."/>
            <person name="Pangilinan J."/>
            <person name="LaButti K."/>
            <person name="Riley R."/>
            <person name="Lipzen A."/>
            <person name="Clum A."/>
            <person name="Drula E."/>
            <person name="Henrissat B."/>
            <person name="Kohler A."/>
            <person name="Grigoriev I.V."/>
            <person name="Martin F.M."/>
            <person name="Hacquard S."/>
        </authorList>
    </citation>
    <scope>NUCLEOTIDE SEQUENCE</scope>
    <source>
        <strain evidence="6">MPI-CAGE-AT-0021</strain>
    </source>
</reference>
<dbReference type="Proteomes" id="UP000717696">
    <property type="component" value="Unassembled WGS sequence"/>
</dbReference>
<dbReference type="GO" id="GO:0046872">
    <property type="term" value="F:metal ion binding"/>
    <property type="evidence" value="ECO:0007669"/>
    <property type="project" value="UniProtKB-KW"/>
</dbReference>
<dbReference type="SUPFAM" id="SSF53187">
    <property type="entry name" value="Zn-dependent exopeptidases"/>
    <property type="match status" value="1"/>
</dbReference>
<keyword evidence="7" id="KW-1185">Reference proteome</keyword>
<dbReference type="Pfam" id="PF01546">
    <property type="entry name" value="Peptidase_M20"/>
    <property type="match status" value="1"/>
</dbReference>
<comment type="similarity">
    <text evidence="1">Belongs to the peptidase M20A family.</text>
</comment>
<dbReference type="GO" id="GO:0008233">
    <property type="term" value="F:peptidase activity"/>
    <property type="evidence" value="ECO:0007669"/>
    <property type="project" value="UniProtKB-KW"/>
</dbReference>
<organism evidence="6 7">
    <name type="scientific">Dactylonectria estremocensis</name>
    <dbReference type="NCBI Taxonomy" id="1079267"/>
    <lineage>
        <taxon>Eukaryota</taxon>
        <taxon>Fungi</taxon>
        <taxon>Dikarya</taxon>
        <taxon>Ascomycota</taxon>
        <taxon>Pezizomycotina</taxon>
        <taxon>Sordariomycetes</taxon>
        <taxon>Hypocreomycetidae</taxon>
        <taxon>Hypocreales</taxon>
        <taxon>Nectriaceae</taxon>
        <taxon>Dactylonectria</taxon>
    </lineage>
</organism>
<dbReference type="AlphaFoldDB" id="A0A9P9FHX3"/>
<evidence type="ECO:0000313" key="6">
    <source>
        <dbReference type="EMBL" id="KAH7161974.1"/>
    </source>
</evidence>
<dbReference type="Gene3D" id="3.40.630.10">
    <property type="entry name" value="Zn peptidases"/>
    <property type="match status" value="1"/>
</dbReference>
<evidence type="ECO:0000256" key="2">
    <source>
        <dbReference type="ARBA" id="ARBA00022670"/>
    </source>
</evidence>
<comment type="caution">
    <text evidence="6">The sequence shown here is derived from an EMBL/GenBank/DDBJ whole genome shotgun (WGS) entry which is preliminary data.</text>
</comment>
<dbReference type="PANTHER" id="PTHR43270">
    <property type="entry name" value="BETA-ALA-HIS DIPEPTIDASE"/>
    <property type="match status" value="1"/>
</dbReference>
<evidence type="ECO:0000256" key="1">
    <source>
        <dbReference type="ARBA" id="ARBA00006247"/>
    </source>
</evidence>
<evidence type="ECO:0000313" key="7">
    <source>
        <dbReference type="Proteomes" id="UP000717696"/>
    </source>
</evidence>
<keyword evidence="3" id="KW-0479">Metal-binding</keyword>
<evidence type="ECO:0000256" key="4">
    <source>
        <dbReference type="ARBA" id="ARBA00022801"/>
    </source>
</evidence>
<accession>A0A9P9FHX3</accession>
<dbReference type="InterPro" id="IPR011650">
    <property type="entry name" value="Peptidase_M20_dimer"/>
</dbReference>
<evidence type="ECO:0000259" key="5">
    <source>
        <dbReference type="Pfam" id="PF07687"/>
    </source>
</evidence>
<keyword evidence="2" id="KW-0645">Protease</keyword>
<name>A0A9P9FHX3_9HYPO</name>
<feature type="domain" description="Peptidase M20 dimerisation" evidence="5">
    <location>
        <begin position="213"/>
        <end position="367"/>
    </location>
</feature>
<keyword evidence="4" id="KW-0378">Hydrolase</keyword>
<dbReference type="Pfam" id="PF07687">
    <property type="entry name" value="M20_dimer"/>
    <property type="match status" value="1"/>
</dbReference>
<dbReference type="OrthoDB" id="7832001at2759"/>
<protein>
    <submittedName>
        <fullName evidence="6">Peptidase family M20/M25/M40</fullName>
    </submittedName>
</protein>
<dbReference type="PANTHER" id="PTHR43270:SF4">
    <property type="entry name" value="CARNOSINE DIPEPTIDASE 2, ISOFORM A"/>
    <property type="match status" value="1"/>
</dbReference>
<gene>
    <name evidence="6" type="ORF">B0J13DRAFT_632727</name>
</gene>
<dbReference type="GO" id="GO:0006508">
    <property type="term" value="P:proteolysis"/>
    <property type="evidence" value="ECO:0007669"/>
    <property type="project" value="UniProtKB-KW"/>
</dbReference>
<dbReference type="EMBL" id="JAGMUU010000001">
    <property type="protein sequence ID" value="KAH7161974.1"/>
    <property type="molecule type" value="Genomic_DNA"/>
</dbReference>
<sequence length="479" mass="52717">MTPDSRKDLSRFFARVDELQGHFINRLRKAVEIPSISSYAESRNDVLRMSELLKAEMESLGIEVDLKPLGTEPCTSLELPPIILGQYGRDPQKPTILVYSHYDVQPASLSDGWDQDPWKLEITADGRLCGRGTSDDKGPLLNWLNMIEAFQTLGQDFPANLLFWFEGMEESGSTGLRAALEEEAPKFAADADAVCVTDTIWASSSQPSITQGLRGVLFYVISITGAKQDAHSGMFGGQISEPMTDMVSIMSSLVSSSGNILIPGILDQVSPVTAEEKSSYESLKLSEQDLDCGIGARALHESAVDVLISRWRKPALSLHRIENAMPGAGATTCIPARISGKFSIRTVPNMEASEVDGLVQHHIQNHFDQLGSRNDLEIKCVHQSDWFFENASHWNYQAAINATKTVWNHEPSVACEGGSIPVALDFKQVLKKNVLLLPVGRPTDGAHSINEKLGKINYIDSIKLYGSYLAETARLWKAR</sequence>